<reference evidence="9" key="1">
    <citation type="journal article" date="2020" name="Stud. Mycol.">
        <title>101 Dothideomycetes genomes: a test case for predicting lifestyles and emergence of pathogens.</title>
        <authorList>
            <person name="Haridas S."/>
            <person name="Albert R."/>
            <person name="Binder M."/>
            <person name="Bloem J."/>
            <person name="Labutti K."/>
            <person name="Salamov A."/>
            <person name="Andreopoulos B."/>
            <person name="Baker S."/>
            <person name="Barry K."/>
            <person name="Bills G."/>
            <person name="Bluhm B."/>
            <person name="Cannon C."/>
            <person name="Castanera R."/>
            <person name="Culley D."/>
            <person name="Daum C."/>
            <person name="Ezra D."/>
            <person name="Gonzalez J."/>
            <person name="Henrissat B."/>
            <person name="Kuo A."/>
            <person name="Liang C."/>
            <person name="Lipzen A."/>
            <person name="Lutzoni F."/>
            <person name="Magnuson J."/>
            <person name="Mondo S."/>
            <person name="Nolan M."/>
            <person name="Ohm R."/>
            <person name="Pangilinan J."/>
            <person name="Park H.-J."/>
            <person name="Ramirez L."/>
            <person name="Alfaro M."/>
            <person name="Sun H."/>
            <person name="Tritt A."/>
            <person name="Yoshinaga Y."/>
            <person name="Zwiers L.-H."/>
            <person name="Turgeon B."/>
            <person name="Goodwin S."/>
            <person name="Spatafora J."/>
            <person name="Crous P."/>
            <person name="Grigoriev I."/>
        </authorList>
    </citation>
    <scope>NUCLEOTIDE SEQUENCE</scope>
    <source>
        <strain evidence="9">CBS 121167</strain>
    </source>
</reference>
<protein>
    <recommendedName>
        <fullName evidence="8">Prolyl 4-hydroxylase alpha subunit domain-containing protein</fullName>
    </recommendedName>
</protein>
<evidence type="ECO:0000256" key="6">
    <source>
        <dbReference type="SAM" id="MobiDB-lite"/>
    </source>
</evidence>
<sequence length="301" mass="34381">MAVSLGTVIQYLFYTVVLYVLVGAPISRILFNPRATESADTVTEFINSDRLAIPDESLVCPEHHYQTHILNRDPLVIYIEDFLSGEEAKHIIDISEENFKPSTVWTGDEERLDPSVRVSEKAQLDRTNIVRCIEERARIFQGWRPWTFIEKLWSQRYGPGGHYVHHFDGPATTFRGGIIGGRISSFMVYVDANCTGGGTNFPVMPMPEDKKWCELLDCEDSEHEGVTFKPISRNAVYWENFRADGSMYEEAWHAGLPVMTGTKVGLNIWSWAQPGYRPPKEAKETEEAKEERSLEEEKTEL</sequence>
<dbReference type="InterPro" id="IPR006620">
    <property type="entry name" value="Pro_4_hyd_alph"/>
</dbReference>
<keyword evidence="7" id="KW-0812">Transmembrane</keyword>
<evidence type="ECO:0000256" key="4">
    <source>
        <dbReference type="ARBA" id="ARBA00023002"/>
    </source>
</evidence>
<evidence type="ECO:0000313" key="9">
    <source>
        <dbReference type="EMBL" id="KAF2138502.1"/>
    </source>
</evidence>
<dbReference type="GO" id="GO:0004656">
    <property type="term" value="F:procollagen-proline 4-dioxygenase activity"/>
    <property type="evidence" value="ECO:0007669"/>
    <property type="project" value="TreeGrafter"/>
</dbReference>
<evidence type="ECO:0000313" key="10">
    <source>
        <dbReference type="Proteomes" id="UP000799438"/>
    </source>
</evidence>
<keyword evidence="7" id="KW-0472">Membrane</keyword>
<evidence type="ECO:0000259" key="8">
    <source>
        <dbReference type="SMART" id="SM00702"/>
    </source>
</evidence>
<dbReference type="PANTHER" id="PTHR10869:SF246">
    <property type="entry name" value="TRANSMEMBRANE PROLYL 4-HYDROXYLASE"/>
    <property type="match status" value="1"/>
</dbReference>
<dbReference type="SMART" id="SM00702">
    <property type="entry name" value="P4Hc"/>
    <property type="match status" value="1"/>
</dbReference>
<dbReference type="PANTHER" id="PTHR10869">
    <property type="entry name" value="PROLYL 4-HYDROXYLASE ALPHA SUBUNIT"/>
    <property type="match status" value="1"/>
</dbReference>
<dbReference type="FunFam" id="2.60.120.620:FF:000027">
    <property type="entry name" value="Oxidoreductase, 2OG-Fe(II) oxygenase family family"/>
    <property type="match status" value="1"/>
</dbReference>
<keyword evidence="2" id="KW-0479">Metal-binding</keyword>
<evidence type="ECO:0000256" key="3">
    <source>
        <dbReference type="ARBA" id="ARBA00022964"/>
    </source>
</evidence>
<accession>A0A6A6B2R2</accession>
<dbReference type="AlphaFoldDB" id="A0A6A6B2R2"/>
<evidence type="ECO:0000256" key="5">
    <source>
        <dbReference type="ARBA" id="ARBA00023004"/>
    </source>
</evidence>
<dbReference type="OrthoDB" id="420380at2759"/>
<keyword evidence="4" id="KW-0560">Oxidoreductase</keyword>
<organism evidence="9 10">
    <name type="scientific">Aplosporella prunicola CBS 121167</name>
    <dbReference type="NCBI Taxonomy" id="1176127"/>
    <lineage>
        <taxon>Eukaryota</taxon>
        <taxon>Fungi</taxon>
        <taxon>Dikarya</taxon>
        <taxon>Ascomycota</taxon>
        <taxon>Pezizomycotina</taxon>
        <taxon>Dothideomycetes</taxon>
        <taxon>Dothideomycetes incertae sedis</taxon>
        <taxon>Botryosphaeriales</taxon>
        <taxon>Aplosporellaceae</taxon>
        <taxon>Aplosporella</taxon>
    </lineage>
</organism>
<dbReference type="InterPro" id="IPR045054">
    <property type="entry name" value="P4HA-like"/>
</dbReference>
<dbReference type="Gene3D" id="2.60.120.620">
    <property type="entry name" value="q2cbj1_9rhob like domain"/>
    <property type="match status" value="1"/>
</dbReference>
<dbReference type="Proteomes" id="UP000799438">
    <property type="component" value="Unassembled WGS sequence"/>
</dbReference>
<dbReference type="EMBL" id="ML995496">
    <property type="protein sequence ID" value="KAF2138502.1"/>
    <property type="molecule type" value="Genomic_DNA"/>
</dbReference>
<evidence type="ECO:0000256" key="2">
    <source>
        <dbReference type="ARBA" id="ARBA00022723"/>
    </source>
</evidence>
<name>A0A6A6B2R2_9PEZI</name>
<dbReference type="GO" id="GO:0005783">
    <property type="term" value="C:endoplasmic reticulum"/>
    <property type="evidence" value="ECO:0007669"/>
    <property type="project" value="TreeGrafter"/>
</dbReference>
<feature type="domain" description="Prolyl 4-hydroxylase alpha subunit" evidence="8">
    <location>
        <begin position="74"/>
        <end position="271"/>
    </location>
</feature>
<gene>
    <name evidence="9" type="ORF">K452DRAFT_321071</name>
</gene>
<evidence type="ECO:0000256" key="1">
    <source>
        <dbReference type="ARBA" id="ARBA00001961"/>
    </source>
</evidence>
<keyword evidence="5" id="KW-0408">Iron</keyword>
<keyword evidence="3" id="KW-0223">Dioxygenase</keyword>
<evidence type="ECO:0000256" key="7">
    <source>
        <dbReference type="SAM" id="Phobius"/>
    </source>
</evidence>
<feature type="region of interest" description="Disordered" evidence="6">
    <location>
        <begin position="275"/>
        <end position="301"/>
    </location>
</feature>
<comment type="cofactor">
    <cofactor evidence="1">
        <name>L-ascorbate</name>
        <dbReference type="ChEBI" id="CHEBI:38290"/>
    </cofactor>
</comment>
<dbReference type="InterPro" id="IPR044862">
    <property type="entry name" value="Pro_4_hyd_alph_FE2OG_OXY"/>
</dbReference>
<proteinExistence type="predicted"/>
<dbReference type="GeneID" id="54301867"/>
<dbReference type="GO" id="GO:0005506">
    <property type="term" value="F:iron ion binding"/>
    <property type="evidence" value="ECO:0007669"/>
    <property type="project" value="InterPro"/>
</dbReference>
<feature type="compositionally biased region" description="Basic and acidic residues" evidence="6">
    <location>
        <begin position="278"/>
        <end position="301"/>
    </location>
</feature>
<dbReference type="RefSeq" id="XP_033394215.1">
    <property type="nucleotide sequence ID" value="XM_033544371.1"/>
</dbReference>
<keyword evidence="10" id="KW-1185">Reference proteome</keyword>
<keyword evidence="7" id="KW-1133">Transmembrane helix</keyword>
<dbReference type="GO" id="GO:0031418">
    <property type="term" value="F:L-ascorbic acid binding"/>
    <property type="evidence" value="ECO:0007669"/>
    <property type="project" value="InterPro"/>
</dbReference>
<dbReference type="Pfam" id="PF13640">
    <property type="entry name" value="2OG-FeII_Oxy_3"/>
    <property type="match status" value="1"/>
</dbReference>
<feature type="transmembrane region" description="Helical" evidence="7">
    <location>
        <begin position="12"/>
        <end position="31"/>
    </location>
</feature>